<organism evidence="6 7">
    <name type="scientific">Priestia megaterium (strain ATCC 14581 / DSM 32 / CCUG 1817 / JCM 2506 / NBRC 15308 / NCIMB 9376 / NCTC 10342 / NRRL B-14308 / VKM B-512 / Ford 19)</name>
    <name type="common">Bacillus megaterium</name>
    <dbReference type="NCBI Taxonomy" id="1348623"/>
    <lineage>
        <taxon>Bacteria</taxon>
        <taxon>Bacillati</taxon>
        <taxon>Bacillota</taxon>
        <taxon>Bacilli</taxon>
        <taxon>Bacillales</taxon>
        <taxon>Bacillaceae</taxon>
        <taxon>Priestia</taxon>
    </lineage>
</organism>
<reference evidence="6 7" key="1">
    <citation type="journal article" date="2015" name="Genome Announc.">
        <title>Complete genome sequences for 35 biothreat assay-relevant bacillus species.</title>
        <authorList>
            <person name="Johnson S.L."/>
            <person name="Daligault H.E."/>
            <person name="Davenport K.W."/>
            <person name="Jaissle J."/>
            <person name="Frey K.G."/>
            <person name="Ladner J.T."/>
            <person name="Broomall S.M."/>
            <person name="Bishop-Lilly K.A."/>
            <person name="Bruce D.C."/>
            <person name="Gibbons H.S."/>
            <person name="Coyne S.R."/>
            <person name="Lo C.C."/>
            <person name="Meincke L."/>
            <person name="Munk A.C."/>
            <person name="Koroleva G.I."/>
            <person name="Rosenzweig C.N."/>
            <person name="Palacios G.F."/>
            <person name="Redden C.L."/>
            <person name="Minogue T.D."/>
            <person name="Chain P.S."/>
        </authorList>
    </citation>
    <scope>NUCLEOTIDE SEQUENCE [LARGE SCALE GENOMIC DNA]</scope>
    <source>
        <strain evidence="7">ATCC 14581 / DSM 32 / JCM 2506 / NBRC 15308 / NCIMB 9376 / NCTC 10342 / NRRL B-14308 / VKM B-512</strain>
    </source>
</reference>
<accession>A0A0B6AX31</accession>
<dbReference type="InterPro" id="IPR003740">
    <property type="entry name" value="YitT"/>
</dbReference>
<evidence type="ECO:0000256" key="4">
    <source>
        <dbReference type="ARBA" id="ARBA00022989"/>
    </source>
</evidence>
<dbReference type="Pfam" id="PF02588">
    <property type="entry name" value="YitT_membrane"/>
    <property type="match status" value="1"/>
</dbReference>
<keyword evidence="5" id="KW-0472">Membrane</keyword>
<evidence type="ECO:0000256" key="3">
    <source>
        <dbReference type="ARBA" id="ARBA00022692"/>
    </source>
</evidence>
<dbReference type="PANTHER" id="PTHR33545:SF5">
    <property type="entry name" value="UPF0750 MEMBRANE PROTEIN YITT"/>
    <property type="match status" value="1"/>
</dbReference>
<keyword evidence="4" id="KW-1133">Transmembrane helix</keyword>
<dbReference type="PIRSF" id="PIRSF006483">
    <property type="entry name" value="Membrane_protein_YitT"/>
    <property type="match status" value="1"/>
</dbReference>
<keyword evidence="3" id="KW-0812">Transmembrane</keyword>
<evidence type="ECO:0000313" key="6">
    <source>
        <dbReference type="EMBL" id="AJI25268.1"/>
    </source>
</evidence>
<dbReference type="RefSeq" id="WP_051975562.1">
    <property type="nucleotide sequence ID" value="NZ_BCVB01000012.1"/>
</dbReference>
<dbReference type="KEGG" id="bmeg:BG04_618"/>
<sequence length="278" mass="30987">MARKYQITYELAGITVGCFLFAFGTNCLLTPSSLLAGGLGGICAIFYHLFEWEMGIQYFVYNIPLLFLGYIHIGKKFIIYTVFSVIVSSLFFEWIPVRLIWTKDILLCCIYGAIISGSGAAIILRLGGSVGGLDILSRVIAKYTNISIGKFSLIFSAAIVAISALIFDVQSAMYTILSFFVGTKTYDAILNIAEKSAVMIITNEGEEISSLLAKKLDREVTSWKDIDIYKEKKKTVLLCLIIELEWMEVTHAVKGIDPEAFILSLPTKKTFGKFKLKW</sequence>
<dbReference type="HOGENOM" id="CLU_063199_1_1_9"/>
<evidence type="ECO:0000256" key="2">
    <source>
        <dbReference type="ARBA" id="ARBA00022475"/>
    </source>
</evidence>
<name>A0A0B6AX31_PRIM2</name>
<comment type="subcellular location">
    <subcellularLocation>
        <location evidence="1">Cell membrane</location>
        <topology evidence="1">Multi-pass membrane protein</topology>
    </subcellularLocation>
</comment>
<dbReference type="InterPro" id="IPR015867">
    <property type="entry name" value="N-reg_PII/ATP_PRibTrfase_C"/>
</dbReference>
<protein>
    <submittedName>
        <fullName evidence="6">Uncharacterized protein</fullName>
    </submittedName>
</protein>
<evidence type="ECO:0000256" key="5">
    <source>
        <dbReference type="ARBA" id="ARBA00023136"/>
    </source>
</evidence>
<dbReference type="GO" id="GO:0005886">
    <property type="term" value="C:plasma membrane"/>
    <property type="evidence" value="ECO:0007669"/>
    <property type="project" value="UniProtKB-SubCell"/>
</dbReference>
<evidence type="ECO:0000256" key="1">
    <source>
        <dbReference type="ARBA" id="ARBA00004651"/>
    </source>
</evidence>
<dbReference type="AlphaFoldDB" id="A0A0B6AX31"/>
<dbReference type="EMBL" id="CP009920">
    <property type="protein sequence ID" value="AJI25268.1"/>
    <property type="molecule type" value="Genomic_DNA"/>
</dbReference>
<dbReference type="InterPro" id="IPR051461">
    <property type="entry name" value="UPF0750_membrane"/>
</dbReference>
<dbReference type="Pfam" id="PF10035">
    <property type="entry name" value="DUF2179"/>
    <property type="match status" value="1"/>
</dbReference>
<keyword evidence="2" id="KW-1003">Cell membrane</keyword>
<dbReference type="InterPro" id="IPR019264">
    <property type="entry name" value="DUF2179"/>
</dbReference>
<proteinExistence type="predicted"/>
<gene>
    <name evidence="6" type="ORF">BG04_618</name>
</gene>
<evidence type="ECO:0000313" key="7">
    <source>
        <dbReference type="Proteomes" id="UP000031829"/>
    </source>
</evidence>
<dbReference type="GeneID" id="93644119"/>
<dbReference type="Gene3D" id="3.30.70.120">
    <property type="match status" value="1"/>
</dbReference>
<dbReference type="Proteomes" id="UP000031829">
    <property type="component" value="Chromosome"/>
</dbReference>
<dbReference type="PANTHER" id="PTHR33545">
    <property type="entry name" value="UPF0750 MEMBRANE PROTEIN YITT-RELATED"/>
    <property type="match status" value="1"/>
</dbReference>